<proteinExistence type="predicted"/>
<evidence type="ECO:0000313" key="2">
    <source>
        <dbReference type="EMBL" id="KAF9441045.1"/>
    </source>
</evidence>
<feature type="compositionally biased region" description="Basic and acidic residues" evidence="1">
    <location>
        <begin position="50"/>
        <end position="65"/>
    </location>
</feature>
<sequence>MNSTRPRTDRVNNGGGQIPPQVQRIKLSGPSRTPPGPHVDQQPPQQQQETEGHTSRNSTPDHYEPVEIGGNNREGAQGNIVDYKMGIMGNGGTDAAMAGSYVPDTTPDKPGRFTLENTRAYKNAVLLDKHY</sequence>
<reference evidence="2" key="1">
    <citation type="submission" date="2020-11" db="EMBL/GenBank/DDBJ databases">
        <authorList>
            <consortium name="DOE Joint Genome Institute"/>
            <person name="Ahrendt S."/>
            <person name="Riley R."/>
            <person name="Andreopoulos W."/>
            <person name="Labutti K."/>
            <person name="Pangilinan J."/>
            <person name="Ruiz-Duenas F.J."/>
            <person name="Barrasa J.M."/>
            <person name="Sanchez-Garcia M."/>
            <person name="Camarero S."/>
            <person name="Miyauchi S."/>
            <person name="Serrano A."/>
            <person name="Linde D."/>
            <person name="Babiker R."/>
            <person name="Drula E."/>
            <person name="Ayuso-Fernandez I."/>
            <person name="Pacheco R."/>
            <person name="Padilla G."/>
            <person name="Ferreira P."/>
            <person name="Barriuso J."/>
            <person name="Kellner H."/>
            <person name="Castanera R."/>
            <person name="Alfaro M."/>
            <person name="Ramirez L."/>
            <person name="Pisabarro A.G."/>
            <person name="Kuo A."/>
            <person name="Tritt A."/>
            <person name="Lipzen A."/>
            <person name="He G."/>
            <person name="Yan M."/>
            <person name="Ng V."/>
            <person name="Cullen D."/>
            <person name="Martin F."/>
            <person name="Rosso M.-N."/>
            <person name="Henrissat B."/>
            <person name="Hibbett D."/>
            <person name="Martinez A.T."/>
            <person name="Grigoriev I.V."/>
        </authorList>
    </citation>
    <scope>NUCLEOTIDE SEQUENCE</scope>
    <source>
        <strain evidence="2">MF-IS2</strain>
    </source>
</reference>
<feature type="region of interest" description="Disordered" evidence="1">
    <location>
        <begin position="1"/>
        <end position="77"/>
    </location>
</feature>
<evidence type="ECO:0000256" key="1">
    <source>
        <dbReference type="SAM" id="MobiDB-lite"/>
    </source>
</evidence>
<comment type="caution">
    <text evidence="2">The sequence shown here is derived from an EMBL/GenBank/DDBJ whole genome shotgun (WGS) entry which is preliminary data.</text>
</comment>
<dbReference type="EMBL" id="MU152099">
    <property type="protein sequence ID" value="KAF9441045.1"/>
    <property type="molecule type" value="Genomic_DNA"/>
</dbReference>
<protein>
    <submittedName>
        <fullName evidence="2">Uncharacterized protein</fullName>
    </submittedName>
</protein>
<accession>A0A9P5WZ90</accession>
<keyword evidence="3" id="KW-1185">Reference proteome</keyword>
<dbReference type="Proteomes" id="UP000807342">
    <property type="component" value="Unassembled WGS sequence"/>
</dbReference>
<name>A0A9P5WZ90_9AGAR</name>
<evidence type="ECO:0000313" key="3">
    <source>
        <dbReference type="Proteomes" id="UP000807342"/>
    </source>
</evidence>
<organism evidence="2 3">
    <name type="scientific">Macrolepiota fuliginosa MF-IS2</name>
    <dbReference type="NCBI Taxonomy" id="1400762"/>
    <lineage>
        <taxon>Eukaryota</taxon>
        <taxon>Fungi</taxon>
        <taxon>Dikarya</taxon>
        <taxon>Basidiomycota</taxon>
        <taxon>Agaricomycotina</taxon>
        <taxon>Agaricomycetes</taxon>
        <taxon>Agaricomycetidae</taxon>
        <taxon>Agaricales</taxon>
        <taxon>Agaricineae</taxon>
        <taxon>Agaricaceae</taxon>
        <taxon>Macrolepiota</taxon>
    </lineage>
</organism>
<feature type="compositionally biased region" description="Basic and acidic residues" evidence="1">
    <location>
        <begin position="1"/>
        <end position="10"/>
    </location>
</feature>
<gene>
    <name evidence="2" type="ORF">P691DRAFT_780693</name>
</gene>
<dbReference type="AlphaFoldDB" id="A0A9P5WZ90"/>